<feature type="transmembrane region" description="Helical" evidence="1">
    <location>
        <begin position="12"/>
        <end position="34"/>
    </location>
</feature>
<accession>A0A1F5SJK8</accession>
<dbReference type="InterPro" id="IPR045584">
    <property type="entry name" value="Pilin-like"/>
</dbReference>
<name>A0A1F5SJK8_9BACT</name>
<dbReference type="AlphaFoldDB" id="A0A1F5SJK8"/>
<dbReference type="Pfam" id="PF07963">
    <property type="entry name" value="N_methyl"/>
    <property type="match status" value="1"/>
</dbReference>
<evidence type="ECO:0008006" key="4">
    <source>
        <dbReference type="Google" id="ProtNLM"/>
    </source>
</evidence>
<organism evidence="2 3">
    <name type="scientific">Candidatus Falkowbacteria bacterium RIFOXYA2_FULL_47_19</name>
    <dbReference type="NCBI Taxonomy" id="1797994"/>
    <lineage>
        <taxon>Bacteria</taxon>
        <taxon>Candidatus Falkowiibacteriota</taxon>
    </lineage>
</organism>
<keyword evidence="1" id="KW-0812">Transmembrane</keyword>
<protein>
    <recommendedName>
        <fullName evidence="4">Type II secretion system protein GspG C-terminal domain-containing protein</fullName>
    </recommendedName>
</protein>
<dbReference type="Proteomes" id="UP000178367">
    <property type="component" value="Unassembled WGS sequence"/>
</dbReference>
<sequence length="166" mass="18063">MKNNKGFTLIELLIVIAIIAALSALAFVALNPLARFQDSRNTKRWTDVNMLVSALKLDQVDNGGLYLGDIEDLTVGNYHMIGKGNDCSVITCFNPTVELQTVCIDLSELVDEGYLPDVPIDPNADGADEEYTYYYLSKTSSSTITVGACSEESGSNEAVPEIMVTR</sequence>
<dbReference type="PROSITE" id="PS00409">
    <property type="entry name" value="PROKAR_NTER_METHYL"/>
    <property type="match status" value="1"/>
</dbReference>
<dbReference type="NCBIfam" id="TIGR02532">
    <property type="entry name" value="IV_pilin_GFxxxE"/>
    <property type="match status" value="1"/>
</dbReference>
<keyword evidence="1" id="KW-1133">Transmembrane helix</keyword>
<keyword evidence="1" id="KW-0472">Membrane</keyword>
<gene>
    <name evidence="2" type="ORF">A2227_06200</name>
</gene>
<dbReference type="Gene3D" id="3.30.700.10">
    <property type="entry name" value="Glycoprotein, Type 4 Pilin"/>
    <property type="match status" value="1"/>
</dbReference>
<comment type="caution">
    <text evidence="2">The sequence shown here is derived from an EMBL/GenBank/DDBJ whole genome shotgun (WGS) entry which is preliminary data.</text>
</comment>
<dbReference type="EMBL" id="MFGB01000013">
    <property type="protein sequence ID" value="OGF26849.1"/>
    <property type="molecule type" value="Genomic_DNA"/>
</dbReference>
<dbReference type="InterPro" id="IPR012902">
    <property type="entry name" value="N_methyl_site"/>
</dbReference>
<reference evidence="2 3" key="1">
    <citation type="journal article" date="2016" name="Nat. Commun.">
        <title>Thousands of microbial genomes shed light on interconnected biogeochemical processes in an aquifer system.</title>
        <authorList>
            <person name="Anantharaman K."/>
            <person name="Brown C.T."/>
            <person name="Hug L.A."/>
            <person name="Sharon I."/>
            <person name="Castelle C.J."/>
            <person name="Probst A.J."/>
            <person name="Thomas B.C."/>
            <person name="Singh A."/>
            <person name="Wilkins M.J."/>
            <person name="Karaoz U."/>
            <person name="Brodie E.L."/>
            <person name="Williams K.H."/>
            <person name="Hubbard S.S."/>
            <person name="Banfield J.F."/>
        </authorList>
    </citation>
    <scope>NUCLEOTIDE SEQUENCE [LARGE SCALE GENOMIC DNA]</scope>
</reference>
<evidence type="ECO:0000256" key="1">
    <source>
        <dbReference type="SAM" id="Phobius"/>
    </source>
</evidence>
<evidence type="ECO:0000313" key="2">
    <source>
        <dbReference type="EMBL" id="OGF26849.1"/>
    </source>
</evidence>
<dbReference type="SUPFAM" id="SSF54523">
    <property type="entry name" value="Pili subunits"/>
    <property type="match status" value="1"/>
</dbReference>
<evidence type="ECO:0000313" key="3">
    <source>
        <dbReference type="Proteomes" id="UP000178367"/>
    </source>
</evidence>
<proteinExistence type="predicted"/>